<dbReference type="AlphaFoldDB" id="A0A5J5ATN2"/>
<dbReference type="InterPro" id="IPR001680">
    <property type="entry name" value="WD40_rpt"/>
</dbReference>
<dbReference type="SMART" id="SM00320">
    <property type="entry name" value="WD40"/>
    <property type="match status" value="6"/>
</dbReference>
<keyword evidence="1" id="KW-0853">WD repeat</keyword>
<organism evidence="3 4">
    <name type="scientific">Nyssa sinensis</name>
    <dbReference type="NCBI Taxonomy" id="561372"/>
    <lineage>
        <taxon>Eukaryota</taxon>
        <taxon>Viridiplantae</taxon>
        <taxon>Streptophyta</taxon>
        <taxon>Embryophyta</taxon>
        <taxon>Tracheophyta</taxon>
        <taxon>Spermatophyta</taxon>
        <taxon>Magnoliopsida</taxon>
        <taxon>eudicotyledons</taxon>
        <taxon>Gunneridae</taxon>
        <taxon>Pentapetalae</taxon>
        <taxon>asterids</taxon>
        <taxon>Cornales</taxon>
        <taxon>Nyssaceae</taxon>
        <taxon>Nyssa</taxon>
    </lineage>
</organism>
<keyword evidence="4" id="KW-1185">Reference proteome</keyword>
<dbReference type="InterPro" id="IPR036322">
    <property type="entry name" value="WD40_repeat_dom_sf"/>
</dbReference>
<gene>
    <name evidence="3" type="ORF">F0562_031256</name>
</gene>
<dbReference type="SUPFAM" id="SSF50978">
    <property type="entry name" value="WD40 repeat-like"/>
    <property type="match status" value="1"/>
</dbReference>
<feature type="region of interest" description="Disordered" evidence="2">
    <location>
        <begin position="1"/>
        <end position="26"/>
    </location>
</feature>
<dbReference type="InterPro" id="IPR044616">
    <property type="entry name" value="RUP1/2"/>
</dbReference>
<protein>
    <submittedName>
        <fullName evidence="3">Uncharacterized protein</fullName>
    </submittedName>
</protein>
<dbReference type="GO" id="GO:0010224">
    <property type="term" value="P:response to UV-B"/>
    <property type="evidence" value="ECO:0007669"/>
    <property type="project" value="TreeGrafter"/>
</dbReference>
<dbReference type="EMBL" id="CM018041">
    <property type="protein sequence ID" value="KAA8533739.1"/>
    <property type="molecule type" value="Genomic_DNA"/>
</dbReference>
<sequence length="348" mass="38192">MKNSSTLPSQTEPNPEAKEEGKEEERARCEWNFSLSTIVSSNSMGAPDTLGVIEFDPSDSLLATGGLARKIRIYSLNSLLPHESSGEGEDSVALLDHANACDYYICTPAKLSSLRWKPGSSGRILGSGDYDGVIMEYDLERRVPVFERDEHGGRRVWTMGYSHWDPVLGASGSDDGTMQMWDPRCDGGKCLAMVQPSVARSSVCCVEFNPFGGALIAVGCADRRAYGYDVRRMVAPVLVFDGHQKTVTYVRFLDHHTLVSSGTDGCLKMWHTEDQSLVRTYKGHVSARRRWGEPIWVHGFEQAAQAGCDQGFVSSVCWRQVGEDQCTLVAGGSDGVLQAFAGKRRSFS</sequence>
<feature type="compositionally biased region" description="Basic and acidic residues" evidence="2">
    <location>
        <begin position="15"/>
        <end position="26"/>
    </location>
</feature>
<dbReference type="InterPro" id="IPR015943">
    <property type="entry name" value="WD40/YVTN_repeat-like_dom_sf"/>
</dbReference>
<dbReference type="PANTHER" id="PTHR45389:SF1">
    <property type="entry name" value="WD REPEAT-CONTAINING PROTEIN RUP1"/>
    <property type="match status" value="1"/>
</dbReference>
<proteinExistence type="predicted"/>
<evidence type="ECO:0000256" key="2">
    <source>
        <dbReference type="SAM" id="MobiDB-lite"/>
    </source>
</evidence>
<feature type="compositionally biased region" description="Polar residues" evidence="2">
    <location>
        <begin position="1"/>
        <end position="11"/>
    </location>
</feature>
<dbReference type="PANTHER" id="PTHR45389">
    <property type="entry name" value="WD REPEAT-CONTAINING PROTEIN RUP1"/>
    <property type="match status" value="1"/>
</dbReference>
<name>A0A5J5ATN2_9ASTE</name>
<dbReference type="Pfam" id="PF00400">
    <property type="entry name" value="WD40"/>
    <property type="match status" value="2"/>
</dbReference>
<feature type="repeat" description="WD" evidence="1">
    <location>
        <begin position="240"/>
        <end position="280"/>
    </location>
</feature>
<dbReference type="Proteomes" id="UP000325577">
    <property type="component" value="Linkage Group LG18"/>
</dbReference>
<dbReference type="Gene3D" id="2.130.10.10">
    <property type="entry name" value="YVTN repeat-like/Quinoprotein amine dehydrogenase"/>
    <property type="match status" value="1"/>
</dbReference>
<accession>A0A5J5ATN2</accession>
<dbReference type="OrthoDB" id="273771at2759"/>
<evidence type="ECO:0000313" key="3">
    <source>
        <dbReference type="EMBL" id="KAA8533739.1"/>
    </source>
</evidence>
<reference evidence="3 4" key="1">
    <citation type="submission" date="2019-09" db="EMBL/GenBank/DDBJ databases">
        <title>A chromosome-level genome assembly of the Chinese tupelo Nyssa sinensis.</title>
        <authorList>
            <person name="Yang X."/>
            <person name="Kang M."/>
            <person name="Yang Y."/>
            <person name="Xiong H."/>
            <person name="Wang M."/>
            <person name="Zhang Z."/>
            <person name="Wang Z."/>
            <person name="Wu H."/>
            <person name="Ma T."/>
            <person name="Liu J."/>
            <person name="Xi Z."/>
        </authorList>
    </citation>
    <scope>NUCLEOTIDE SEQUENCE [LARGE SCALE GENOMIC DNA]</scope>
    <source>
        <strain evidence="3">J267</strain>
        <tissue evidence="3">Leaf</tissue>
    </source>
</reference>
<dbReference type="PROSITE" id="PS50082">
    <property type="entry name" value="WD_REPEATS_2"/>
    <property type="match status" value="1"/>
</dbReference>
<evidence type="ECO:0000256" key="1">
    <source>
        <dbReference type="PROSITE-ProRule" id="PRU00221"/>
    </source>
</evidence>
<evidence type="ECO:0000313" key="4">
    <source>
        <dbReference type="Proteomes" id="UP000325577"/>
    </source>
</evidence>